<dbReference type="SUPFAM" id="SSF53649">
    <property type="entry name" value="Alkaline phosphatase-like"/>
    <property type="match status" value="1"/>
</dbReference>
<dbReference type="InterPro" id="IPR017850">
    <property type="entry name" value="Alkaline_phosphatase_core_sf"/>
</dbReference>
<protein>
    <submittedName>
        <fullName evidence="4">PglZ domain-containing protein</fullName>
    </submittedName>
</protein>
<dbReference type="AlphaFoldDB" id="A0A1C4Z7P0"/>
<evidence type="ECO:0000259" key="3">
    <source>
        <dbReference type="Pfam" id="PF25863"/>
    </source>
</evidence>
<dbReference type="EMBL" id="LT607410">
    <property type="protein sequence ID" value="SCF28681.1"/>
    <property type="molecule type" value="Genomic_DNA"/>
</dbReference>
<gene>
    <name evidence="4" type="ORF">GA0074696_4101</name>
</gene>
<reference evidence="4 5" key="1">
    <citation type="submission" date="2016-06" db="EMBL/GenBank/DDBJ databases">
        <authorList>
            <person name="Kjaerup R.B."/>
            <person name="Dalgaard T.S."/>
            <person name="Juul-Madsen H.R."/>
        </authorList>
    </citation>
    <scope>NUCLEOTIDE SEQUENCE [LARGE SCALE GENOMIC DNA]</scope>
    <source>
        <strain evidence="4 5">DSM 43821</strain>
    </source>
</reference>
<dbReference type="NCBIfam" id="NF033446">
    <property type="entry name" value="BREX_PglZ_2"/>
    <property type="match status" value="1"/>
</dbReference>
<feature type="domain" description="Alkaline phosphatase-like protein PglZ second" evidence="1">
    <location>
        <begin position="181"/>
        <end position="329"/>
    </location>
</feature>
<feature type="domain" description="Alkaline phosphatase-like protein PglZ N-terminal" evidence="2">
    <location>
        <begin position="13"/>
        <end position="107"/>
    </location>
</feature>
<accession>A0A1C4Z7P0</accession>
<dbReference type="InterPro" id="IPR058880">
    <property type="entry name" value="PglZ_N"/>
</dbReference>
<dbReference type="Proteomes" id="UP000198228">
    <property type="component" value="Chromosome I"/>
</dbReference>
<dbReference type="Pfam" id="PF25861">
    <property type="entry name" value="PglZ_2nd"/>
    <property type="match status" value="1"/>
</dbReference>
<name>A0A1C4Z7P0_9ACTN</name>
<evidence type="ECO:0000259" key="1">
    <source>
        <dbReference type="Pfam" id="PF25861"/>
    </source>
</evidence>
<evidence type="ECO:0000259" key="2">
    <source>
        <dbReference type="Pfam" id="PF25862"/>
    </source>
</evidence>
<evidence type="ECO:0000313" key="4">
    <source>
        <dbReference type="EMBL" id="SCF28681.1"/>
    </source>
</evidence>
<dbReference type="Pfam" id="PF25862">
    <property type="entry name" value="PglZ_1st"/>
    <property type="match status" value="1"/>
</dbReference>
<dbReference type="Pfam" id="PF08665">
    <property type="entry name" value="PglZ"/>
    <property type="match status" value="1"/>
</dbReference>
<evidence type="ECO:0000313" key="5">
    <source>
        <dbReference type="Proteomes" id="UP000198228"/>
    </source>
</evidence>
<feature type="domain" description="Alkaline phosphatase-like protein PglZ C-terminal" evidence="3">
    <location>
        <begin position="807"/>
        <end position="907"/>
    </location>
</feature>
<dbReference type="Pfam" id="PF25863">
    <property type="entry name" value="PglZ_C"/>
    <property type="match status" value="1"/>
</dbReference>
<sequence>MITDGAPLTLTVNPAALAQRITKILQDRPLTPAPIILVAAAAHWPYEPVMVTRTGIEFEVVGAESVLAIWEQLVAKRTMPAVILTPVPEEMLGTGLLSRVVHRSVFRMEPWAIIADSFGAQRIDPRLAELRWAGPALLEATPAKGWPPLAGTVLQRDLALRHLTVERLGLRRLNVEPDDLDDAVLLRWSALPTARQDLDRLTDAERFGLLTWLGETFGPTGRMLGLLAETDHIADLLPLGLLCATLWADPNNADQRAQGRVEQYAGAAHLDPAAMRAYGAAAQDITIGLFNGSDRPLAERELTPQQVLERAEDLLTMFSAHAAAEHSSVLPTGFDRALAAVAHALDQALGGTQAAVSTAEAAAQRLAGHMLAGRYRHRVQRAEMAVRLLRWLNTPPRSFADTGEAIDAQIAEWSWVDTALEHVWAGDDAHTDLARTYRVLDERVRVRRKALDSAFAEVLARWVRHPAGAWTVESILGKVVEPVVRDGDRGVLLVVLDGMTAAAANELTAELTGNGWQEYDPAGARAAGGARRRGVVSGIPSVTAVSRTSLFTGLLRRGNQDDERAAFEQHQLWNGRTARLFHKNNLYGDAGGVLNADLVAALSEPDTIVGVVINTIDDALDHGRESADAGWRLNQLGVLRTLLEHASYQGRAVILTSDHGHVLERGGQLRASTDPASARHRLDAAVASDGEVELSGPRVLDGDNRIVAIWDEGLRYLPRRAGYHGGASLAEVTVPVIALLPLGATAPPAWRPLGTQEPTWWNASTSPSPSAELPLAAVPEKARKPSRRAHEQGEALFDLTASEPTQAAPDLVEAVLASEMFRAQHALTPRKVPIAKVRGALSALLRANGTLPVVLVAQGAGETATRAGGFVTTLQRIFNVDNFAVLSIIDDGRTARLDLALLRQQFGVSGSIR</sequence>
<dbReference type="RefSeq" id="WP_157746059.1">
    <property type="nucleotide sequence ID" value="NZ_LT607410.1"/>
</dbReference>
<dbReference type="InterPro" id="IPR058881">
    <property type="entry name" value="PglZ_2nd"/>
</dbReference>
<proteinExistence type="predicted"/>
<organism evidence="4 5">
    <name type="scientific">Micromonospora purpureochromogenes</name>
    <dbReference type="NCBI Taxonomy" id="47872"/>
    <lineage>
        <taxon>Bacteria</taxon>
        <taxon>Bacillati</taxon>
        <taxon>Actinomycetota</taxon>
        <taxon>Actinomycetes</taxon>
        <taxon>Micromonosporales</taxon>
        <taxon>Micromonosporaceae</taxon>
        <taxon>Micromonospora</taxon>
    </lineage>
</organism>
<dbReference type="InterPro" id="IPR047992">
    <property type="entry name" value="BREX_PglZ"/>
</dbReference>
<dbReference type="InterPro" id="IPR058882">
    <property type="entry name" value="PglZ_C"/>
</dbReference>